<keyword evidence="4" id="KW-1185">Reference proteome</keyword>
<comment type="caution">
    <text evidence="3">The sequence shown here is derived from an EMBL/GenBank/DDBJ whole genome shotgun (WGS) entry which is preliminary data.</text>
</comment>
<proteinExistence type="predicted"/>
<evidence type="ECO:0000313" key="3">
    <source>
        <dbReference type="EMBL" id="KAG1885886.1"/>
    </source>
</evidence>
<protein>
    <submittedName>
        <fullName evidence="3">Uncharacterized protein</fullName>
    </submittedName>
</protein>
<evidence type="ECO:0000256" key="1">
    <source>
        <dbReference type="SAM" id="Coils"/>
    </source>
</evidence>
<gene>
    <name evidence="3" type="ORF">F5891DRAFT_1201483</name>
</gene>
<dbReference type="AlphaFoldDB" id="A0AAD4DNF4"/>
<dbReference type="RefSeq" id="XP_041216472.1">
    <property type="nucleotide sequence ID" value="XM_041368894.1"/>
</dbReference>
<organism evidence="3 4">
    <name type="scientific">Suillus fuscotomentosus</name>
    <dbReference type="NCBI Taxonomy" id="1912939"/>
    <lineage>
        <taxon>Eukaryota</taxon>
        <taxon>Fungi</taxon>
        <taxon>Dikarya</taxon>
        <taxon>Basidiomycota</taxon>
        <taxon>Agaricomycotina</taxon>
        <taxon>Agaricomycetes</taxon>
        <taxon>Agaricomycetidae</taxon>
        <taxon>Boletales</taxon>
        <taxon>Suillineae</taxon>
        <taxon>Suillaceae</taxon>
        <taxon>Suillus</taxon>
    </lineage>
</organism>
<evidence type="ECO:0000256" key="2">
    <source>
        <dbReference type="SAM" id="MobiDB-lite"/>
    </source>
</evidence>
<name>A0AAD4DNF4_9AGAM</name>
<dbReference type="EMBL" id="JABBWK010000302">
    <property type="protein sequence ID" value="KAG1885886.1"/>
    <property type="molecule type" value="Genomic_DNA"/>
</dbReference>
<accession>A0AAD4DNF4</accession>
<evidence type="ECO:0000313" key="4">
    <source>
        <dbReference type="Proteomes" id="UP001195769"/>
    </source>
</evidence>
<feature type="region of interest" description="Disordered" evidence="2">
    <location>
        <begin position="22"/>
        <end position="47"/>
    </location>
</feature>
<dbReference type="Proteomes" id="UP001195769">
    <property type="component" value="Unassembled WGS sequence"/>
</dbReference>
<sequence length="238" mass="26271">MQHARQLRWPTEKENMPARVMTKPRVSGLPSPRKMCSHSGTAGVTARDKDIQRQKLEISTKATRPTNATKTIAYLQHSLASANKELSVAHNKVKLYYSLLRNERRKAARAKAAAAQASVEVQKLQGDLIPNMQRQAAAHVRRLVKESTAQIAALEKCADSSASDIYHLPADLAETRKKVRALQMRVLRVSRALGRVLVAKGHMESKTSPAKRLLQRAVLEGGVAAKVQLGVEMMATEK</sequence>
<reference evidence="3" key="1">
    <citation type="journal article" date="2020" name="New Phytol.">
        <title>Comparative genomics reveals dynamic genome evolution in host specialist ectomycorrhizal fungi.</title>
        <authorList>
            <person name="Lofgren L.A."/>
            <person name="Nguyen N.H."/>
            <person name="Vilgalys R."/>
            <person name="Ruytinx J."/>
            <person name="Liao H.L."/>
            <person name="Branco S."/>
            <person name="Kuo A."/>
            <person name="LaButti K."/>
            <person name="Lipzen A."/>
            <person name="Andreopoulos W."/>
            <person name="Pangilinan J."/>
            <person name="Riley R."/>
            <person name="Hundley H."/>
            <person name="Na H."/>
            <person name="Barry K."/>
            <person name="Grigoriev I.V."/>
            <person name="Stajich J.E."/>
            <person name="Kennedy P.G."/>
        </authorList>
    </citation>
    <scope>NUCLEOTIDE SEQUENCE</scope>
    <source>
        <strain evidence="3">FC203</strain>
    </source>
</reference>
<keyword evidence="1" id="KW-0175">Coiled coil</keyword>
<feature type="coiled-coil region" evidence="1">
    <location>
        <begin position="100"/>
        <end position="127"/>
    </location>
</feature>
<dbReference type="GeneID" id="64663192"/>